<dbReference type="STRING" id="1300344.I598_0697"/>
<name>A0A161HZS7_9MICO</name>
<feature type="transmembrane region" description="Helical" evidence="1">
    <location>
        <begin position="119"/>
        <end position="140"/>
    </location>
</feature>
<keyword evidence="1" id="KW-1133">Transmembrane helix</keyword>
<evidence type="ECO:0000313" key="4">
    <source>
        <dbReference type="Proteomes" id="UP000076794"/>
    </source>
</evidence>
<organism evidence="3 4">
    <name type="scientific">Isoptericola dokdonensis DS-3</name>
    <dbReference type="NCBI Taxonomy" id="1300344"/>
    <lineage>
        <taxon>Bacteria</taxon>
        <taxon>Bacillati</taxon>
        <taxon>Actinomycetota</taxon>
        <taxon>Actinomycetes</taxon>
        <taxon>Micrococcales</taxon>
        <taxon>Promicromonosporaceae</taxon>
        <taxon>Isoptericola</taxon>
    </lineage>
</organism>
<protein>
    <recommendedName>
        <fullName evidence="2">DUF2231 domain-containing protein</fullName>
    </recommendedName>
</protein>
<gene>
    <name evidence="3" type="ORF">I598_0697</name>
</gene>
<evidence type="ECO:0000259" key="2">
    <source>
        <dbReference type="Pfam" id="PF09990"/>
    </source>
</evidence>
<dbReference type="Pfam" id="PF09990">
    <property type="entry name" value="DUF2231"/>
    <property type="match status" value="1"/>
</dbReference>
<proteinExistence type="predicted"/>
<keyword evidence="1" id="KW-0812">Transmembrane</keyword>
<dbReference type="InterPro" id="IPR019251">
    <property type="entry name" value="DUF2231_TM"/>
</dbReference>
<feature type="domain" description="DUF2231" evidence="2">
    <location>
        <begin position="54"/>
        <end position="171"/>
    </location>
</feature>
<dbReference type="AlphaFoldDB" id="A0A161HZS7"/>
<dbReference type="RefSeq" id="WP_068204859.1">
    <property type="nucleotide sequence ID" value="NZ_CP014209.1"/>
</dbReference>
<keyword evidence="1" id="KW-0472">Membrane</keyword>
<dbReference type="EMBL" id="CP014209">
    <property type="protein sequence ID" value="ANC30275.1"/>
    <property type="molecule type" value="Genomic_DNA"/>
</dbReference>
<feature type="transmembrane region" description="Helical" evidence="1">
    <location>
        <begin position="90"/>
        <end position="107"/>
    </location>
</feature>
<reference evidence="3 4" key="1">
    <citation type="submission" date="2016-01" db="EMBL/GenBank/DDBJ databases">
        <title>Complete genome sequence of a soil Actinobacterium, Isoptericola dokdonensis DS-3.</title>
        <authorList>
            <person name="Kwon S.-K."/>
            <person name="Kim J.F."/>
        </authorList>
    </citation>
    <scope>NUCLEOTIDE SEQUENCE [LARGE SCALE GENOMIC DNA]</scope>
    <source>
        <strain evidence="3 4">DS-3</strain>
    </source>
</reference>
<keyword evidence="4" id="KW-1185">Reference proteome</keyword>
<dbReference type="OrthoDB" id="9795104at2"/>
<sequence>MPPTPSTTTGPLAAARSLESAAVLDRLAAVVDRLSGAVVPAGRAHHALRGRSLGHPLHAVLTDLPLGLWSSAVALDLTGPEKYADASRRLVGLGLLTAVPTVLAGLADFPALGTRARRVAAVHAAVNGVGNVLFATSFLARHAGRRRLGAALSVAGMGVAGAGGFLGGHVAGGMHEPAPPTA</sequence>
<dbReference type="Proteomes" id="UP000076794">
    <property type="component" value="Chromosome"/>
</dbReference>
<dbReference type="PATRIC" id="fig|1300344.3.peg.700"/>
<feature type="transmembrane region" description="Helical" evidence="1">
    <location>
        <begin position="152"/>
        <end position="172"/>
    </location>
</feature>
<evidence type="ECO:0000256" key="1">
    <source>
        <dbReference type="SAM" id="Phobius"/>
    </source>
</evidence>
<dbReference type="KEGG" id="ido:I598_0697"/>
<evidence type="ECO:0000313" key="3">
    <source>
        <dbReference type="EMBL" id="ANC30275.1"/>
    </source>
</evidence>
<accession>A0A161HZS7</accession>